<evidence type="ECO:0000313" key="3">
    <source>
        <dbReference type="EMBL" id="SDO05580.1"/>
    </source>
</evidence>
<dbReference type="OrthoDB" id="1851300at2"/>
<gene>
    <name evidence="3" type="ORF">SAMN05192585_15013</name>
</gene>
<dbReference type="InterPro" id="IPR025377">
    <property type="entry name" value="DUF4367"/>
</dbReference>
<dbReference type="STRING" id="258515.SAMN05192585_15013"/>
<sequence length="233" mass="26491">MSKQKQNDILYEAILEVSVAQAFENETDTLPPINELNERFQPSPELSARIKRLIEKDKREKRLAMFMKKARKAAACIAVVFTLAAVTLFSVEASRNYILNAVLDWQKGSTGIRFEETSSAAEDCLYQPTYLPEGFREVLVQKGGITIITYENREGTKIWFNQNKAKYGDTFIDNDHTEYSEVTIDDKKAYLFKAVSEDTSNTLIWENGGIAFSLCSVIDSKELIKIAESLKKY</sequence>
<reference evidence="3 4" key="1">
    <citation type="submission" date="2016-10" db="EMBL/GenBank/DDBJ databases">
        <authorList>
            <person name="de Groot N.N."/>
        </authorList>
    </citation>
    <scope>NUCLEOTIDE SEQUENCE [LARGE SCALE GENOMIC DNA]</scope>
    <source>
        <strain evidence="3 4">CGMCC 1.5012</strain>
    </source>
</reference>
<accession>A0A1H0GFA6</accession>
<dbReference type="Pfam" id="PF14285">
    <property type="entry name" value="DUF4367"/>
    <property type="match status" value="1"/>
</dbReference>
<evidence type="ECO:0000313" key="4">
    <source>
        <dbReference type="Proteomes" id="UP000199182"/>
    </source>
</evidence>
<keyword evidence="1" id="KW-0472">Membrane</keyword>
<dbReference type="EMBL" id="FNID01000050">
    <property type="protein sequence ID" value="SDO05580.1"/>
    <property type="molecule type" value="Genomic_DNA"/>
</dbReference>
<proteinExistence type="predicted"/>
<dbReference type="AlphaFoldDB" id="A0A1H0GFA6"/>
<evidence type="ECO:0000259" key="2">
    <source>
        <dbReference type="Pfam" id="PF14285"/>
    </source>
</evidence>
<dbReference type="RefSeq" id="WP_092643363.1">
    <property type="nucleotide sequence ID" value="NZ_FNID01000050.1"/>
</dbReference>
<feature type="domain" description="DUF4367" evidence="2">
    <location>
        <begin position="126"/>
        <end position="230"/>
    </location>
</feature>
<keyword evidence="1" id="KW-1133">Transmembrane helix</keyword>
<protein>
    <recommendedName>
        <fullName evidence="2">DUF4367 domain-containing protein</fullName>
    </recommendedName>
</protein>
<keyword evidence="1" id="KW-0812">Transmembrane</keyword>
<name>A0A1H0GFA6_9FIRM</name>
<dbReference type="Proteomes" id="UP000199182">
    <property type="component" value="Unassembled WGS sequence"/>
</dbReference>
<evidence type="ECO:0000256" key="1">
    <source>
        <dbReference type="SAM" id="Phobius"/>
    </source>
</evidence>
<organism evidence="3 4">
    <name type="scientific">Acetanaerobacterium elongatum</name>
    <dbReference type="NCBI Taxonomy" id="258515"/>
    <lineage>
        <taxon>Bacteria</taxon>
        <taxon>Bacillati</taxon>
        <taxon>Bacillota</taxon>
        <taxon>Clostridia</taxon>
        <taxon>Eubacteriales</taxon>
        <taxon>Oscillospiraceae</taxon>
        <taxon>Acetanaerobacterium</taxon>
    </lineage>
</organism>
<keyword evidence="4" id="KW-1185">Reference proteome</keyword>
<feature type="transmembrane region" description="Helical" evidence="1">
    <location>
        <begin position="73"/>
        <end position="91"/>
    </location>
</feature>